<feature type="signal peptide" evidence="7">
    <location>
        <begin position="1"/>
        <end position="29"/>
    </location>
</feature>
<dbReference type="InterPro" id="IPR036641">
    <property type="entry name" value="HPT_dom_sf"/>
</dbReference>
<dbReference type="SUPFAM" id="SSF47226">
    <property type="entry name" value="Histidine-containing phosphotransfer domain, HPT domain"/>
    <property type="match status" value="1"/>
</dbReference>
<dbReference type="EMBL" id="JABAEB010000010">
    <property type="protein sequence ID" value="NLQ24368.1"/>
    <property type="molecule type" value="Genomic_DNA"/>
</dbReference>
<dbReference type="EC" id="2.7.13.3" evidence="2"/>
<dbReference type="Pfam" id="PF01627">
    <property type="entry name" value="Hpt"/>
    <property type="match status" value="1"/>
</dbReference>
<dbReference type="Pfam" id="PF02518">
    <property type="entry name" value="HATPase_c"/>
    <property type="match status" value="1"/>
</dbReference>
<dbReference type="InterPro" id="IPR036097">
    <property type="entry name" value="HisK_dim/P_sf"/>
</dbReference>
<dbReference type="Gene3D" id="1.20.120.160">
    <property type="entry name" value="HPT domain"/>
    <property type="match status" value="1"/>
</dbReference>
<dbReference type="SMART" id="SM00448">
    <property type="entry name" value="REC"/>
    <property type="match status" value="1"/>
</dbReference>
<accession>A0ABX1KQ82</accession>
<dbReference type="Gene3D" id="1.10.287.130">
    <property type="match status" value="1"/>
</dbReference>
<dbReference type="PROSITE" id="PS50110">
    <property type="entry name" value="RESPONSE_REGULATORY"/>
    <property type="match status" value="1"/>
</dbReference>
<dbReference type="Gene3D" id="3.40.50.2300">
    <property type="match status" value="1"/>
</dbReference>
<proteinExistence type="predicted"/>
<dbReference type="Pfam" id="PF00512">
    <property type="entry name" value="HisKA"/>
    <property type="match status" value="1"/>
</dbReference>
<dbReference type="CDD" id="cd01007">
    <property type="entry name" value="PBP2_BvgS_HisK_like"/>
    <property type="match status" value="2"/>
</dbReference>
<feature type="chain" id="PRO_5046954416" description="histidine kinase" evidence="7">
    <location>
        <begin position="30"/>
        <end position="1141"/>
    </location>
</feature>
<dbReference type="SMART" id="SM00387">
    <property type="entry name" value="HATPase_c"/>
    <property type="match status" value="1"/>
</dbReference>
<dbReference type="InterPro" id="IPR003594">
    <property type="entry name" value="HATPase_dom"/>
</dbReference>
<dbReference type="CDD" id="cd17546">
    <property type="entry name" value="REC_hyHK_CKI1_RcsC-like"/>
    <property type="match status" value="1"/>
</dbReference>
<dbReference type="PANTHER" id="PTHR45339:SF5">
    <property type="entry name" value="HISTIDINE KINASE"/>
    <property type="match status" value="1"/>
</dbReference>
<dbReference type="Proteomes" id="UP000527352">
    <property type="component" value="Unassembled WGS sequence"/>
</dbReference>
<evidence type="ECO:0000256" key="2">
    <source>
        <dbReference type="ARBA" id="ARBA00012438"/>
    </source>
</evidence>
<comment type="catalytic activity">
    <reaction evidence="1">
        <text>ATP + protein L-histidine = ADP + protein N-phospho-L-histidine.</text>
        <dbReference type="EC" id="2.7.13.3"/>
    </reaction>
</comment>
<dbReference type="InterPro" id="IPR003661">
    <property type="entry name" value="HisK_dim/P_dom"/>
</dbReference>
<dbReference type="InterPro" id="IPR005467">
    <property type="entry name" value="His_kinase_dom"/>
</dbReference>
<dbReference type="Gene3D" id="3.30.565.10">
    <property type="entry name" value="Histidine kinase-like ATPase, C-terminal domain"/>
    <property type="match status" value="1"/>
</dbReference>
<keyword evidence="4" id="KW-0902">Two-component regulatory system</keyword>
<evidence type="ECO:0000313" key="11">
    <source>
        <dbReference type="Proteomes" id="UP000527352"/>
    </source>
</evidence>
<dbReference type="Pfam" id="PF00072">
    <property type="entry name" value="Response_reg"/>
    <property type="match status" value="1"/>
</dbReference>
<dbReference type="InterPro" id="IPR001638">
    <property type="entry name" value="Solute-binding_3/MltF_N"/>
</dbReference>
<dbReference type="InterPro" id="IPR036890">
    <property type="entry name" value="HATPase_C_sf"/>
</dbReference>
<dbReference type="SUPFAM" id="SSF47384">
    <property type="entry name" value="Homodimeric domain of signal transducing histidine kinase"/>
    <property type="match status" value="1"/>
</dbReference>
<dbReference type="CDD" id="cd00082">
    <property type="entry name" value="HisKA"/>
    <property type="match status" value="1"/>
</dbReference>
<dbReference type="SMART" id="SM00062">
    <property type="entry name" value="PBPb"/>
    <property type="match status" value="2"/>
</dbReference>
<sequence>MSATQKMRYQLLCIFSCLSLLCMTFITHAEQPKTTTIRVGVLANGWGPFQQINDQITTGFSVELIQLLAKNLNYQIDWKVYPNWMSLYSAGCNGEVDVLLDAFRTVERTQCLMFSRSYYTSPTVVVIRYDSRFFRDVSEFGQARIAVEKGFSTEKLVKLHYPTVTEVTFSNTEQALSSVIDKTTDAYIGNLHVANQYISAHPELLIVAQAPLMMENLHLGITKNNSLLVTQLDNALMALSVEERNALEVTWLGMGDLHFLGHSNFLLRPNEREWLAGLPSLRVGFVSHWMPFSSVNNKGILVGLLADYLEQFREKLGLDYAAQKTRTWDEIQTALVNHEIDLAIIPTRLKAQYPDWHMSEVFTSFPIVIATARNSPRIAGLSELNFQRVVITDNLLLPSIKKAYPNIDVVVSANPDEGLTLVAKGKAAAYIGNLAVVTMLIDDKFDDELRVAAPTPYKDELAVAVREPYWPLIPLINRVFSSMSEKEKQQIRNTWLAVNYSEGISWHTLLKTLLPIAIGLLLFIGGLTIAYLKLRQEINKRRIVENALAIAKENAEQATKRKAEFLAAMSHEIRTPMNGLVGMAEQLSFTPLGIEQKQMVQIISNGAEEILQIINNILDFSKIDMGKMRLESTPILLREVLDSTLNMVMNDLRTKGLSLYLHVDQGVAARVTGDSLRIKQILFNWVNNAIKFTERGFIEVSVKLEAEQEGQQLLLIGVQDTGIGMNTETQARIFNIFEQADVSTTRSYGGAGLGLAISHTLAEMMGGDIILNSAPHLGTFIGLRIRLPVVAQNEFDEQLQGLKAYIAIGDIKLRHTLSWHLASLGIVLTENKANADLLFTDNASDDRQHILCTHFNEALGYRYQNEQCLLNANPLTSQAVKDVCYINMGWIDTIVSTPQRDIQFKFNWPECKILLVEDHQLNQILVQRQLKQLRLTCDIADNGAQALALMQKTQYDLVLCDCRMPVMDGYTFCQQVRSQEIEGQHIPIIALTANVLNEQKQKCMAVGMDDLLAKPLHLDELYEMLLKWLPSAKPALIDIKILEDAFGREETLSKMLLMFKTELETSLQDIQLKTPQLADKIHRCAGTISMLGLTSIAEHAWILEEKMRQQGNNNAEAELAQFQTTIAQLITELDAIMRNRT</sequence>
<evidence type="ECO:0000256" key="3">
    <source>
        <dbReference type="ARBA" id="ARBA00022553"/>
    </source>
</evidence>
<evidence type="ECO:0000259" key="9">
    <source>
        <dbReference type="PROSITE" id="PS50110"/>
    </source>
</evidence>
<dbReference type="InterPro" id="IPR008207">
    <property type="entry name" value="Sig_transdc_His_kin_Hpt_dom"/>
</dbReference>
<keyword evidence="6" id="KW-0175">Coiled coil</keyword>
<evidence type="ECO:0000256" key="7">
    <source>
        <dbReference type="SAM" id="SignalP"/>
    </source>
</evidence>
<dbReference type="CDD" id="cd16922">
    <property type="entry name" value="HATPase_EvgS-ArcB-TorS-like"/>
    <property type="match status" value="1"/>
</dbReference>
<dbReference type="PRINTS" id="PR00344">
    <property type="entry name" value="BCTRLSENSOR"/>
</dbReference>
<feature type="coiled-coil region" evidence="6">
    <location>
        <begin position="1112"/>
        <end position="1139"/>
    </location>
</feature>
<dbReference type="Pfam" id="PF00497">
    <property type="entry name" value="SBP_bac_3"/>
    <property type="match status" value="2"/>
</dbReference>
<gene>
    <name evidence="10" type="ORF">HGO26_15970</name>
</gene>
<feature type="domain" description="Histidine kinase" evidence="8">
    <location>
        <begin position="568"/>
        <end position="789"/>
    </location>
</feature>
<keyword evidence="7" id="KW-0732">Signal</keyword>
<dbReference type="PROSITE" id="PS50109">
    <property type="entry name" value="HIS_KIN"/>
    <property type="match status" value="1"/>
</dbReference>
<dbReference type="PANTHER" id="PTHR45339">
    <property type="entry name" value="HYBRID SIGNAL TRANSDUCTION HISTIDINE KINASE J"/>
    <property type="match status" value="1"/>
</dbReference>
<evidence type="ECO:0000256" key="6">
    <source>
        <dbReference type="SAM" id="Coils"/>
    </source>
</evidence>
<comment type="caution">
    <text evidence="10">The sequence shown here is derived from an EMBL/GenBank/DDBJ whole genome shotgun (WGS) entry which is preliminary data.</text>
</comment>
<dbReference type="InterPro" id="IPR011006">
    <property type="entry name" value="CheY-like_superfamily"/>
</dbReference>
<dbReference type="InterPro" id="IPR004358">
    <property type="entry name" value="Sig_transdc_His_kin-like_C"/>
</dbReference>
<reference evidence="10 11" key="1">
    <citation type="submission" date="2020-04" db="EMBL/GenBank/DDBJ databases">
        <title>The first description of lens atrophy caused by putative novel Shewanella sp. that is a new emerging pathogen for cultured rainbow trout?</title>
        <authorList>
            <person name="Saticioglu I.B."/>
            <person name="Duman M."/>
            <person name="Altun S."/>
        </authorList>
    </citation>
    <scope>NUCLEOTIDE SEQUENCE [LARGE SCALE GENOMIC DNA]</scope>
    <source>
        <strain evidence="10 11">S-1</strain>
    </source>
</reference>
<dbReference type="Gene3D" id="3.40.190.10">
    <property type="entry name" value="Periplasmic binding protein-like II"/>
    <property type="match status" value="4"/>
</dbReference>
<dbReference type="SUPFAM" id="SSF52172">
    <property type="entry name" value="CheY-like"/>
    <property type="match status" value="1"/>
</dbReference>
<dbReference type="SUPFAM" id="SSF53850">
    <property type="entry name" value="Periplasmic binding protein-like II"/>
    <property type="match status" value="2"/>
</dbReference>
<name>A0ABX1KQ82_9GAMM</name>
<protein>
    <recommendedName>
        <fullName evidence="2">histidine kinase</fullName>
        <ecNumber evidence="2">2.7.13.3</ecNumber>
    </recommendedName>
</protein>
<evidence type="ECO:0000256" key="4">
    <source>
        <dbReference type="ARBA" id="ARBA00023012"/>
    </source>
</evidence>
<organism evidence="10 11">
    <name type="scientific">Shewanella oncorhynchi</name>
    <dbReference type="NCBI Taxonomy" id="2726434"/>
    <lineage>
        <taxon>Bacteria</taxon>
        <taxon>Pseudomonadati</taxon>
        <taxon>Pseudomonadota</taxon>
        <taxon>Gammaproteobacteria</taxon>
        <taxon>Alteromonadales</taxon>
        <taxon>Shewanellaceae</taxon>
        <taxon>Shewanella</taxon>
    </lineage>
</organism>
<evidence type="ECO:0000256" key="5">
    <source>
        <dbReference type="PROSITE-ProRule" id="PRU00169"/>
    </source>
</evidence>
<evidence type="ECO:0000313" key="10">
    <source>
        <dbReference type="EMBL" id="NLQ24368.1"/>
    </source>
</evidence>
<dbReference type="InterPro" id="IPR001789">
    <property type="entry name" value="Sig_transdc_resp-reg_receiver"/>
</dbReference>
<dbReference type="SMART" id="SM00388">
    <property type="entry name" value="HisKA"/>
    <property type="match status" value="1"/>
</dbReference>
<keyword evidence="3 5" id="KW-0597">Phosphoprotein</keyword>
<evidence type="ECO:0000256" key="1">
    <source>
        <dbReference type="ARBA" id="ARBA00000085"/>
    </source>
</evidence>
<dbReference type="SUPFAM" id="SSF55874">
    <property type="entry name" value="ATPase domain of HSP90 chaperone/DNA topoisomerase II/histidine kinase"/>
    <property type="match status" value="1"/>
</dbReference>
<keyword evidence="11" id="KW-1185">Reference proteome</keyword>
<evidence type="ECO:0000259" key="8">
    <source>
        <dbReference type="PROSITE" id="PS50109"/>
    </source>
</evidence>
<feature type="domain" description="Response regulatory" evidence="9">
    <location>
        <begin position="912"/>
        <end position="1029"/>
    </location>
</feature>
<feature type="modified residue" description="4-aspartylphosphate" evidence="5">
    <location>
        <position position="961"/>
    </location>
</feature>
<feature type="coiled-coil region" evidence="6">
    <location>
        <begin position="534"/>
        <end position="568"/>
    </location>
</feature>
<dbReference type="RefSeq" id="WP_168826428.1">
    <property type="nucleotide sequence ID" value="NZ_JABAEB010000010.1"/>
</dbReference>